<feature type="transmembrane region" description="Helical" evidence="1">
    <location>
        <begin position="81"/>
        <end position="102"/>
    </location>
</feature>
<protein>
    <recommendedName>
        <fullName evidence="4">D-alanyl-D-alanine dipeptidase</fullName>
    </recommendedName>
</protein>
<keyword evidence="1" id="KW-0812">Transmembrane</keyword>
<proteinExistence type="predicted"/>
<reference evidence="2 3" key="1">
    <citation type="submission" date="2024-10" db="EMBL/GenBank/DDBJ databases">
        <title>The Natural Products Discovery Center: Release of the First 8490 Sequenced Strains for Exploring Actinobacteria Biosynthetic Diversity.</title>
        <authorList>
            <person name="Kalkreuter E."/>
            <person name="Kautsar S.A."/>
            <person name="Yang D."/>
            <person name="Bader C.D."/>
            <person name="Teijaro C.N."/>
            <person name="Fluegel L."/>
            <person name="Davis C.M."/>
            <person name="Simpson J.R."/>
            <person name="Lauterbach L."/>
            <person name="Steele A.D."/>
            <person name="Gui C."/>
            <person name="Meng S."/>
            <person name="Li G."/>
            <person name="Viehrig K."/>
            <person name="Ye F."/>
            <person name="Su P."/>
            <person name="Kiefer A.F."/>
            <person name="Nichols A."/>
            <person name="Cepeda A.J."/>
            <person name="Yan W."/>
            <person name="Fan B."/>
            <person name="Jiang Y."/>
            <person name="Adhikari A."/>
            <person name="Zheng C.-J."/>
            <person name="Schuster L."/>
            <person name="Cowan T.M."/>
            <person name="Smanski M.J."/>
            <person name="Chevrette M.G."/>
            <person name="De Carvalho L.P.S."/>
            <person name="Shen B."/>
        </authorList>
    </citation>
    <scope>NUCLEOTIDE SEQUENCE [LARGE SCALE GENOMIC DNA]</scope>
    <source>
        <strain evidence="2 3">NPDC049503</strain>
    </source>
</reference>
<feature type="transmembrane region" description="Helical" evidence="1">
    <location>
        <begin position="222"/>
        <end position="251"/>
    </location>
</feature>
<evidence type="ECO:0008006" key="4">
    <source>
        <dbReference type="Google" id="ProtNLM"/>
    </source>
</evidence>
<evidence type="ECO:0000313" key="2">
    <source>
        <dbReference type="EMBL" id="MFI7441817.1"/>
    </source>
</evidence>
<feature type="transmembrane region" description="Helical" evidence="1">
    <location>
        <begin position="122"/>
        <end position="141"/>
    </location>
</feature>
<keyword evidence="3" id="KW-1185">Reference proteome</keyword>
<feature type="transmembrane region" description="Helical" evidence="1">
    <location>
        <begin position="318"/>
        <end position="340"/>
    </location>
</feature>
<gene>
    <name evidence="2" type="ORF">ACIBP5_17805</name>
</gene>
<sequence length="357" mass="35807">MRGTRAELPVVAWAAAYAAVRLAWAATGATVPLTPQVALPPAAHVALAALALLSAGACLAEARARAHAGSGLARAEGSGRAVRAVATGVLTVVVPVFGAGAVSLPLHLVTLLSGAGVESSTGLAQVLLDAAGAVLLGRCWIVRRRHRAGVCVRCGGGHGYPGGGPLVRPAPSAATGRTRAAVFLLMCGVLPWAGVKTVWTLGGDALGVTARRWEEANAAAPGLARALASVGVDVTVLAAMLAIFLMLGLMYRWGVVFPRWTVLLAGVRVPRLLPLVPAWLVGAGLGAYGSVLTGYAALAGLGVLPAVRPSGGFTVAGLTWMIAFGGLAFAGLGIGLLVAARSYAARTRPFCGAPPGI</sequence>
<evidence type="ECO:0000256" key="1">
    <source>
        <dbReference type="SAM" id="Phobius"/>
    </source>
</evidence>
<name>A0ABW8A6Z0_9ACTN</name>
<feature type="transmembrane region" description="Helical" evidence="1">
    <location>
        <begin position="181"/>
        <end position="202"/>
    </location>
</feature>
<feature type="transmembrane region" description="Helical" evidence="1">
    <location>
        <begin position="272"/>
        <end position="298"/>
    </location>
</feature>
<dbReference type="Proteomes" id="UP001612928">
    <property type="component" value="Unassembled WGS sequence"/>
</dbReference>
<keyword evidence="1" id="KW-1133">Transmembrane helix</keyword>
<comment type="caution">
    <text evidence="2">The sequence shown here is derived from an EMBL/GenBank/DDBJ whole genome shotgun (WGS) entry which is preliminary data.</text>
</comment>
<dbReference type="RefSeq" id="WP_397021762.1">
    <property type="nucleotide sequence ID" value="NZ_JBITMB010000004.1"/>
</dbReference>
<organism evidence="2 3">
    <name type="scientific">Nonomuraea indica</name>
    <dbReference type="NCBI Taxonomy" id="1581193"/>
    <lineage>
        <taxon>Bacteria</taxon>
        <taxon>Bacillati</taxon>
        <taxon>Actinomycetota</taxon>
        <taxon>Actinomycetes</taxon>
        <taxon>Streptosporangiales</taxon>
        <taxon>Streptosporangiaceae</taxon>
        <taxon>Nonomuraea</taxon>
    </lineage>
</organism>
<evidence type="ECO:0000313" key="3">
    <source>
        <dbReference type="Proteomes" id="UP001612928"/>
    </source>
</evidence>
<keyword evidence="1" id="KW-0472">Membrane</keyword>
<feature type="transmembrane region" description="Helical" evidence="1">
    <location>
        <begin position="41"/>
        <end position="60"/>
    </location>
</feature>
<dbReference type="EMBL" id="JBITMB010000004">
    <property type="protein sequence ID" value="MFI7441817.1"/>
    <property type="molecule type" value="Genomic_DNA"/>
</dbReference>
<accession>A0ABW8A6Z0</accession>